<dbReference type="FunFam" id="1.10.287.690:FF:000002">
    <property type="entry name" value="DNA polymerase zeta"/>
    <property type="match status" value="1"/>
</dbReference>
<feature type="compositionally biased region" description="Basic and acidic residues" evidence="15">
    <location>
        <begin position="1770"/>
        <end position="1780"/>
    </location>
</feature>
<feature type="region of interest" description="Disordered" evidence="15">
    <location>
        <begin position="267"/>
        <end position="308"/>
    </location>
</feature>
<organism evidence="21 22">
    <name type="scientific">Elysia chlorotica</name>
    <name type="common">Eastern emerald elysia</name>
    <name type="synonym">Sea slug</name>
    <dbReference type="NCBI Taxonomy" id="188477"/>
    <lineage>
        <taxon>Eukaryota</taxon>
        <taxon>Metazoa</taxon>
        <taxon>Spiralia</taxon>
        <taxon>Lophotrochozoa</taxon>
        <taxon>Mollusca</taxon>
        <taxon>Gastropoda</taxon>
        <taxon>Heterobranchia</taxon>
        <taxon>Euthyneura</taxon>
        <taxon>Panpulmonata</taxon>
        <taxon>Sacoglossa</taxon>
        <taxon>Placobranchoidea</taxon>
        <taxon>Plakobranchidae</taxon>
        <taxon>Elysia</taxon>
    </lineage>
</organism>
<feature type="region of interest" description="Disordered" evidence="15">
    <location>
        <begin position="1506"/>
        <end position="1598"/>
    </location>
</feature>
<feature type="compositionally biased region" description="Polar residues" evidence="15">
    <location>
        <begin position="1251"/>
        <end position="1262"/>
    </location>
</feature>
<evidence type="ECO:0000256" key="6">
    <source>
        <dbReference type="ARBA" id="ARBA00022695"/>
    </source>
</evidence>
<dbReference type="PRINTS" id="PR00106">
    <property type="entry name" value="DNAPOLB"/>
</dbReference>
<feature type="domain" description="DNA-directed DNA polymerase family B multifunctional" evidence="16">
    <location>
        <begin position="4372"/>
        <end position="4823"/>
    </location>
</feature>
<feature type="compositionally biased region" description="Polar residues" evidence="15">
    <location>
        <begin position="565"/>
        <end position="583"/>
    </location>
</feature>
<feature type="compositionally biased region" description="Basic and acidic residues" evidence="15">
    <location>
        <begin position="3579"/>
        <end position="3588"/>
    </location>
</feature>
<feature type="region of interest" description="Disordered" evidence="15">
    <location>
        <begin position="3107"/>
        <end position="3140"/>
    </location>
</feature>
<evidence type="ECO:0000256" key="2">
    <source>
        <dbReference type="ARBA" id="ARBA00005755"/>
    </source>
</evidence>
<evidence type="ECO:0000256" key="8">
    <source>
        <dbReference type="ARBA" id="ARBA00022763"/>
    </source>
</evidence>
<keyword evidence="9" id="KW-0862">Zinc</keyword>
<feature type="compositionally biased region" description="Polar residues" evidence="15">
    <location>
        <begin position="749"/>
        <end position="809"/>
    </location>
</feature>
<feature type="compositionally biased region" description="Polar residues" evidence="15">
    <location>
        <begin position="528"/>
        <end position="540"/>
    </location>
</feature>
<feature type="region of interest" description="Disordered" evidence="15">
    <location>
        <begin position="3533"/>
        <end position="3625"/>
    </location>
</feature>
<evidence type="ECO:0000256" key="11">
    <source>
        <dbReference type="ARBA" id="ARBA00023004"/>
    </source>
</evidence>
<feature type="compositionally biased region" description="Low complexity" evidence="15">
    <location>
        <begin position="1577"/>
        <end position="1593"/>
    </location>
</feature>
<evidence type="ECO:0000256" key="5">
    <source>
        <dbReference type="ARBA" id="ARBA00022679"/>
    </source>
</evidence>
<feature type="compositionally biased region" description="Basic residues" evidence="15">
    <location>
        <begin position="2582"/>
        <end position="2604"/>
    </location>
</feature>
<feature type="region of interest" description="Disordered" evidence="15">
    <location>
        <begin position="1728"/>
        <end position="1812"/>
    </location>
</feature>
<evidence type="ECO:0000259" key="16">
    <source>
        <dbReference type="Pfam" id="PF00136"/>
    </source>
</evidence>
<reference evidence="21 22" key="1">
    <citation type="submission" date="2019-01" db="EMBL/GenBank/DDBJ databases">
        <title>A draft genome assembly of the solar-powered sea slug Elysia chlorotica.</title>
        <authorList>
            <person name="Cai H."/>
            <person name="Li Q."/>
            <person name="Fang X."/>
            <person name="Li J."/>
            <person name="Curtis N.E."/>
            <person name="Altenburger A."/>
            <person name="Shibata T."/>
            <person name="Feng M."/>
            <person name="Maeda T."/>
            <person name="Schwartz J.A."/>
            <person name="Shigenobu S."/>
            <person name="Lundholm N."/>
            <person name="Nishiyama T."/>
            <person name="Yang H."/>
            <person name="Hasebe M."/>
            <person name="Li S."/>
            <person name="Pierce S.K."/>
            <person name="Wang J."/>
        </authorList>
    </citation>
    <scope>NUCLEOTIDE SEQUENCE [LARGE SCALE GENOMIC DNA]</scope>
    <source>
        <strain evidence="21">EC2010</strain>
        <tissue evidence="21">Whole organism of an adult</tissue>
    </source>
</reference>
<proteinExistence type="inferred from homology"/>
<comment type="cofactor">
    <cofactor evidence="1">
        <name>[4Fe-4S] cluster</name>
        <dbReference type="ChEBI" id="CHEBI:49883"/>
    </cofactor>
</comment>
<evidence type="ECO:0000256" key="15">
    <source>
        <dbReference type="SAM" id="MobiDB-lite"/>
    </source>
</evidence>
<dbReference type="InterPro" id="IPR006134">
    <property type="entry name" value="DNA-dir_DNA_pol_B_multi_dom"/>
</dbReference>
<dbReference type="InterPro" id="IPR043502">
    <property type="entry name" value="DNA/RNA_pol_sf"/>
</dbReference>
<feature type="compositionally biased region" description="Polar residues" evidence="15">
    <location>
        <begin position="2728"/>
        <end position="2746"/>
    </location>
</feature>
<evidence type="ECO:0000256" key="14">
    <source>
        <dbReference type="ARBA" id="ARBA00049244"/>
    </source>
</evidence>
<dbReference type="InterPro" id="IPR025687">
    <property type="entry name" value="Znf-C4pol"/>
</dbReference>
<dbReference type="Proteomes" id="UP000271974">
    <property type="component" value="Unassembled WGS sequence"/>
</dbReference>
<feature type="compositionally biased region" description="Basic and acidic residues" evidence="15">
    <location>
        <begin position="280"/>
        <end position="290"/>
    </location>
</feature>
<feature type="domain" description="C4-type zinc-finger of DNA polymerase delta" evidence="18">
    <location>
        <begin position="4865"/>
        <end position="4934"/>
    </location>
</feature>
<accession>A0A3S1BSV6</accession>
<dbReference type="CDD" id="cd05534">
    <property type="entry name" value="POLBc_zeta"/>
    <property type="match status" value="1"/>
</dbReference>
<feature type="compositionally biased region" description="Basic and acidic residues" evidence="15">
    <location>
        <begin position="2378"/>
        <end position="2388"/>
    </location>
</feature>
<feature type="compositionally biased region" description="Low complexity" evidence="15">
    <location>
        <begin position="1090"/>
        <end position="1102"/>
    </location>
</feature>
<feature type="region of interest" description="Disordered" evidence="15">
    <location>
        <begin position="3010"/>
        <end position="3058"/>
    </location>
</feature>
<dbReference type="GO" id="GO:0005634">
    <property type="term" value="C:nucleus"/>
    <property type="evidence" value="ECO:0007669"/>
    <property type="project" value="TreeGrafter"/>
</dbReference>
<feature type="compositionally biased region" description="Low complexity" evidence="15">
    <location>
        <begin position="2099"/>
        <end position="2110"/>
    </location>
</feature>
<keyword evidence="22" id="KW-1185">Reference proteome</keyword>
<feature type="compositionally biased region" description="Low complexity" evidence="15">
    <location>
        <begin position="1348"/>
        <end position="1362"/>
    </location>
</feature>
<feature type="region of interest" description="Disordered" evidence="15">
    <location>
        <begin position="3835"/>
        <end position="3959"/>
    </location>
</feature>
<feature type="compositionally biased region" description="Polar residues" evidence="15">
    <location>
        <begin position="3411"/>
        <end position="3435"/>
    </location>
</feature>
<feature type="compositionally biased region" description="Polar residues" evidence="15">
    <location>
        <begin position="647"/>
        <end position="698"/>
    </location>
</feature>
<evidence type="ECO:0000256" key="12">
    <source>
        <dbReference type="ARBA" id="ARBA00023014"/>
    </source>
</evidence>
<feature type="region of interest" description="Disordered" evidence="15">
    <location>
        <begin position="1956"/>
        <end position="1989"/>
    </location>
</feature>
<feature type="compositionally biased region" description="Polar residues" evidence="15">
    <location>
        <begin position="2786"/>
        <end position="2803"/>
    </location>
</feature>
<evidence type="ECO:0000259" key="19">
    <source>
        <dbReference type="Pfam" id="PF24055"/>
    </source>
</evidence>
<dbReference type="GO" id="GO:0051536">
    <property type="term" value="F:iron-sulfur cluster binding"/>
    <property type="evidence" value="ECO:0007669"/>
    <property type="project" value="UniProtKB-KW"/>
</dbReference>
<dbReference type="FunFam" id="3.30.342.10:FF:000002">
    <property type="entry name" value="DNA polymerase zeta catalytic subunit isoform X1"/>
    <property type="match status" value="1"/>
</dbReference>
<dbReference type="Pfam" id="PF00136">
    <property type="entry name" value="DNA_pol_B"/>
    <property type="match status" value="1"/>
</dbReference>
<feature type="compositionally biased region" description="Polar residues" evidence="15">
    <location>
        <begin position="1974"/>
        <end position="1986"/>
    </location>
</feature>
<feature type="compositionally biased region" description="Polar residues" evidence="15">
    <location>
        <begin position="1898"/>
        <end position="1908"/>
    </location>
</feature>
<evidence type="ECO:0000256" key="4">
    <source>
        <dbReference type="ARBA" id="ARBA00021589"/>
    </source>
</evidence>
<dbReference type="InterPro" id="IPR006133">
    <property type="entry name" value="DNA-dir_DNA_pol_B_exonuc"/>
</dbReference>
<feature type="compositionally biased region" description="Polar residues" evidence="15">
    <location>
        <begin position="549"/>
        <end position="559"/>
    </location>
</feature>
<feature type="compositionally biased region" description="Polar residues" evidence="15">
    <location>
        <begin position="1690"/>
        <end position="1708"/>
    </location>
</feature>
<dbReference type="InterPro" id="IPR036397">
    <property type="entry name" value="RNaseH_sf"/>
</dbReference>
<protein>
    <recommendedName>
        <fullName evidence="4">DNA polymerase zeta catalytic subunit</fullName>
        <ecNumber evidence="3">2.7.7.7</ecNumber>
    </recommendedName>
</protein>
<feature type="compositionally biased region" description="Polar residues" evidence="15">
    <location>
        <begin position="1148"/>
        <end position="1163"/>
    </location>
</feature>
<feature type="compositionally biased region" description="Polar residues" evidence="15">
    <location>
        <begin position="1000"/>
        <end position="1010"/>
    </location>
</feature>
<feature type="compositionally biased region" description="Polar residues" evidence="15">
    <location>
        <begin position="1188"/>
        <end position="1207"/>
    </location>
</feature>
<feature type="compositionally biased region" description="Basic and acidic residues" evidence="15">
    <location>
        <begin position="1887"/>
        <end position="1897"/>
    </location>
</feature>
<evidence type="ECO:0000259" key="17">
    <source>
        <dbReference type="Pfam" id="PF03104"/>
    </source>
</evidence>
<dbReference type="InterPro" id="IPR023211">
    <property type="entry name" value="DNA_pol_palm_dom_sf"/>
</dbReference>
<feature type="compositionally biased region" description="Low complexity" evidence="15">
    <location>
        <begin position="626"/>
        <end position="642"/>
    </location>
</feature>
<feature type="region of interest" description="Disordered" evidence="15">
    <location>
        <begin position="1674"/>
        <end position="1708"/>
    </location>
</feature>
<feature type="region of interest" description="Disordered" evidence="15">
    <location>
        <begin position="2099"/>
        <end position="2151"/>
    </location>
</feature>
<keyword evidence="11" id="KW-0408">Iron</keyword>
<name>A0A3S1BSV6_ELYCH</name>
<feature type="compositionally biased region" description="Low complexity" evidence="15">
    <location>
        <begin position="1733"/>
        <end position="1752"/>
    </location>
</feature>
<feature type="compositionally biased region" description="Polar residues" evidence="15">
    <location>
        <begin position="1110"/>
        <end position="1131"/>
    </location>
</feature>
<dbReference type="Pfam" id="PF24065">
    <property type="entry name" value="REV3_N"/>
    <property type="match status" value="1"/>
</dbReference>
<feature type="compositionally biased region" description="Polar residues" evidence="15">
    <location>
        <begin position="196"/>
        <end position="207"/>
    </location>
</feature>
<feature type="compositionally biased region" description="Low complexity" evidence="15">
    <location>
        <begin position="979"/>
        <end position="996"/>
    </location>
</feature>
<feature type="region of interest" description="Disordered" evidence="15">
    <location>
        <begin position="934"/>
        <end position="1010"/>
    </location>
</feature>
<dbReference type="FunFam" id="1.10.132.60:FF:000005">
    <property type="entry name" value="Putative DNA polymerase zeta catalytic subunit"/>
    <property type="match status" value="1"/>
</dbReference>
<dbReference type="EC" id="2.7.7.7" evidence="3"/>
<dbReference type="PROSITE" id="PS00116">
    <property type="entry name" value="DNA_POLYMERASE_B"/>
    <property type="match status" value="1"/>
</dbReference>
<dbReference type="GO" id="GO:0003887">
    <property type="term" value="F:DNA-directed DNA polymerase activity"/>
    <property type="evidence" value="ECO:0007669"/>
    <property type="project" value="UniProtKB-KW"/>
</dbReference>
<feature type="compositionally biased region" description="Basic and acidic residues" evidence="15">
    <location>
        <begin position="3534"/>
        <end position="3548"/>
    </location>
</feature>
<evidence type="ECO:0000256" key="10">
    <source>
        <dbReference type="ARBA" id="ARBA00022932"/>
    </source>
</evidence>
<feature type="compositionally biased region" description="Basic and acidic residues" evidence="15">
    <location>
        <begin position="3325"/>
        <end position="3335"/>
    </location>
</feature>
<feature type="region of interest" description="Disordered" evidence="15">
    <location>
        <begin position="3401"/>
        <end position="3442"/>
    </location>
</feature>
<feature type="compositionally biased region" description="Polar residues" evidence="15">
    <location>
        <begin position="3807"/>
        <end position="3822"/>
    </location>
</feature>
<feature type="compositionally biased region" description="Basic and acidic residues" evidence="15">
    <location>
        <begin position="2618"/>
        <end position="2627"/>
    </location>
</feature>
<feature type="region of interest" description="Disordered" evidence="15">
    <location>
        <begin position="1879"/>
        <end position="1913"/>
    </location>
</feature>
<feature type="compositionally biased region" description="Polar residues" evidence="15">
    <location>
        <begin position="822"/>
        <end position="831"/>
    </location>
</feature>
<dbReference type="Pfam" id="PF03104">
    <property type="entry name" value="DNA_pol_B_exo1"/>
    <property type="match status" value="1"/>
</dbReference>
<dbReference type="GO" id="GO:0046872">
    <property type="term" value="F:metal ion binding"/>
    <property type="evidence" value="ECO:0007669"/>
    <property type="project" value="UniProtKB-KW"/>
</dbReference>
<evidence type="ECO:0000256" key="13">
    <source>
        <dbReference type="ARBA" id="ARBA00023204"/>
    </source>
</evidence>
<dbReference type="GO" id="GO:0003677">
    <property type="term" value="F:DNA binding"/>
    <property type="evidence" value="ECO:0007669"/>
    <property type="project" value="InterPro"/>
</dbReference>
<dbReference type="InterPro" id="IPR012337">
    <property type="entry name" value="RNaseH-like_sf"/>
</dbReference>
<dbReference type="InterPro" id="IPR017964">
    <property type="entry name" value="DNA-dir_DNA_pol_B_CS"/>
</dbReference>
<feature type="region of interest" description="Disordered" evidence="15">
    <location>
        <begin position="468"/>
        <end position="906"/>
    </location>
</feature>
<feature type="region of interest" description="Disordered" evidence="15">
    <location>
        <begin position="192"/>
        <end position="223"/>
    </location>
</feature>
<comment type="catalytic activity">
    <reaction evidence="14">
        <text>DNA(n) + a 2'-deoxyribonucleoside 5'-triphosphate = DNA(n+1) + diphosphate</text>
        <dbReference type="Rhea" id="RHEA:22508"/>
        <dbReference type="Rhea" id="RHEA-COMP:17339"/>
        <dbReference type="Rhea" id="RHEA-COMP:17340"/>
        <dbReference type="ChEBI" id="CHEBI:33019"/>
        <dbReference type="ChEBI" id="CHEBI:61560"/>
        <dbReference type="ChEBI" id="CHEBI:173112"/>
        <dbReference type="EC" id="2.7.7.7"/>
    </reaction>
</comment>
<keyword evidence="7" id="KW-0479">Metal-binding</keyword>
<keyword evidence="13" id="KW-0234">DNA repair</keyword>
<feature type="region of interest" description="Disordered" evidence="15">
    <location>
        <begin position="3803"/>
        <end position="3822"/>
    </location>
</feature>
<feature type="compositionally biased region" description="Polar residues" evidence="15">
    <location>
        <begin position="1795"/>
        <end position="1812"/>
    </location>
</feature>
<feature type="compositionally biased region" description="Polar residues" evidence="15">
    <location>
        <begin position="591"/>
        <end position="611"/>
    </location>
</feature>
<feature type="compositionally biased region" description="Low complexity" evidence="15">
    <location>
        <begin position="4115"/>
        <end position="4130"/>
    </location>
</feature>
<comment type="caution">
    <text evidence="21">The sequence shown here is derived from an EMBL/GenBank/DDBJ whole genome shotgun (WGS) entry which is preliminary data.</text>
</comment>
<dbReference type="STRING" id="188477.A0A3S1BSV6"/>
<feature type="compositionally biased region" description="Polar residues" evidence="15">
    <location>
        <begin position="845"/>
        <end position="865"/>
    </location>
</feature>
<feature type="compositionally biased region" description="Polar residues" evidence="15">
    <location>
        <begin position="1506"/>
        <end position="1532"/>
    </location>
</feature>
<keyword evidence="12" id="KW-0411">Iron-sulfur</keyword>
<feature type="domain" description="DNA polymerase zeta catalytic subunit N-terminal" evidence="20">
    <location>
        <begin position="1"/>
        <end position="55"/>
    </location>
</feature>
<feature type="compositionally biased region" description="Basic residues" evidence="15">
    <location>
        <begin position="1376"/>
        <end position="1392"/>
    </location>
</feature>
<evidence type="ECO:0000256" key="7">
    <source>
        <dbReference type="ARBA" id="ARBA00022723"/>
    </source>
</evidence>
<feature type="non-terminal residue" evidence="21">
    <location>
        <position position="4954"/>
    </location>
</feature>
<comment type="similarity">
    <text evidence="2">Belongs to the DNA polymerase type-B family.</text>
</comment>
<evidence type="ECO:0000256" key="3">
    <source>
        <dbReference type="ARBA" id="ARBA00012417"/>
    </source>
</evidence>
<sequence length="4954" mass="548872">MFSLRIVTTSQYQAAPISGLDTTTSEFRGSNVKRVPVLRIFGSTPAGQKTCMHIHGVFPYLYVPYDGTQPADRYLRQFAASLDKALNVANRSASANQQHVFKISIVSGIPMYGYHPDEEQFLKIYLYNPNNVRKAADLLLGGAVMNKPFQPHESHIPYALQLFIDYNLYGMNLVHVAALKFRQQKKDVIDNDETKTNASSQNNVSNESLLRTSRSSPLSSMPENHIWNVENIPSELLLPASVERQSVCELEVDVVAADIQNRHELTSSIGANPGLSSLWEDERQRRRDAGESSQIEPEISQERHGVIPSESETELLKQFLTLVKEQQEIGDSQSNRSLLSQSLPASQLERHISRQDSLSSSEGTVILDENEETIEDKDEANKPIISLDSIKKVVSFSQSFSSVSSHRDSQDSSVADILASLLEEAGPPPSQITSLEEKDSVLNQSVVRDDADEEEEDEETLLMSQSLCQTDKDEGLPFEPEELGSQQDKIGNAIEMDTDEDNDDEDIDLLPQFDGASDNVSSDKKATDTAQNMVETSAQNPPFPKNPTHHTPSQMTADSSLMPEQDTNSWGEENSQKQGYSSDHNSESLHHQQQCWPGQVNSNWHGQNSVWQQQQQHQQRFHNWSPHHQPQVPAYAQQQVPYRATSPFHSPSHNSFASQSHASSGFQTPSPSISQHRSPFQYSGYIAQSPSSSQQQYVNPPFQSPYQSPTSSNHSYQQSPQPYQSPTTPGPQTYQSPLPYSGKAYPSGASYQNTGYQSSPGNQLYQSPTYHSSSSNGGQVYQSPYQSPHQSCPPSYSSPGYHSQQQPGWSPQYFPPGHPGLSQHQQQASPTNFPPGSAPHPQAGRGTSASSADHTSPQLIQSSKTFPAIHPSPCQTEDHGKKTPKSQKLHQQNPPMSSQENTSQSKIRATFDKNEEPGMPSEQSDGLKTLQGNSEKQIQNPTHSQKPSYARALPPTNSCAQDSGLEQLEKTNVAKSNQTSIEKSSLSSPSNKISTLDFNPITNKTSTPSASICEKMDEKPAGVDASATPMIQQLLMEESPARKNIKQKDRLAVAAAGMRKPMLSPSPPKPKKKLKVKSSPQGAEAKPQGRPRSASASSRMASGMDFQGGLSPQQAQAKPGRTQSISSSFNNDPRMAAPPQGYGWGQPAYSQPQQIQWPQSYPAWQQPQHYQHQQTQQQSSWGNSQWQNFTHTPPYGNTSAAHSSNNQTFTPARMQNRSFSADASLSTSYAGSMMVRHPSQSDSQSDDQGNCIDNSGSASWRQDPSEAKGDLIGDVKDTSSLSSLLQLVSDVGSSSDETGWDHSLGPSKAQPNGNIEVNSKKSTPNSESTNQPSPSLKDFITLETPARLGENSNGNGLSSGELDQTEESASEIKLPSKVHPRLGKQNRLKRIGPKLTRPCEFNSREGSGINWAGSSQPRSSDSGYTDGSCSIASPNPWYTYTFHVPTPVFKKLKFYQSAKARRQTVKVVRMHPMDARRYSLLKIGREVVRVARLTPEDLTRYNVTFPSSSRYVSPDGSSNRVNLDIPSSSGDSHNGEGGAEENSISFDTDFPPNKVAPPSSFDSSHVTVSVQRSVAQSGSRGSPRSGSPGAAGFSGRGDWERQLPAQHQRQYGLCGYNGGDLSPRTINSNVYSGQGPGPRNPQEDFAYRQLSPEVGSLSYRTHQPMPLGNTHGRNGNVGSIGFSMHDAQKPNDNPSISPSTSGLQNTVGYGSNYHNSFTNATSYPYQHHHYQHHQQQPHMFLQSHQQTQQLQQHQHHHQQFFQPQQQADHNNSHMEQKNELRSPGQHGLASRIESEGNQSHSDVNKPNTGTLSVNTWANAHENHADKPTNVNDEVQCYKGYETSSLFHYSNEDDKGSRNSSESLPKEVCLYKKKKMRKKKKMSLSLKKMPETEQDRPQTVENLDGSANSDTDKEASSSCFTQLKTCRNGDLSAKIVLKNVKSLRLKIPRPYSECTGNNESLDFAGEEERDPVSDSLEQLSDVSSKTQDFIPEKRQMQLEKSIKKPAKQGCRQAKLRSIYSSLYLDQKKRKTRKKKQLLKEGVHYIIIGKFKGHKSMLVKIKPVPVSPGELVSAEEFEKLSYTDIIRQVIIPPEAFILSSSPSGSNLSSELPSRSERQGKQRKKFKSAFAKSKTCNSDQHVVGKESPSINYEHPKNGEAGLMRVKAVTNNNTNIVSTDVFFNKVREAYLQHTHLLNASSKESPPVEAVFFEGISCWQLSDFKKRLVQNVNSTKSDEYSSSSDEEDEILDEEILHQKVYPARMLNYSKTKSSLSRESLNSIYLGSHNMIPSDYLAKTVSESLDLVKQNYATEIYQEKSCPSSSNNVKLSIYPLHKEGFGEAKIATTSQLEKVAPERVGKDDFLKRQMAFFEDISSTSESENEIKNETEKGHMTPKCPPLRLSVGSNGIKILKSTDYEPKVSDDVKTFESRTVPGLQIGIEEEEKSKMIEPLPEHQESSKHIENDRDHSPAANAEILVDVFSPAEKLDKDKSSLIDFSKVGQMDSGNAISEKLANIDQNTNSGSEETSKIDVDTKEMCDSILHKKDKDASSNEFKDSDVPFTKCEVAEKPRAIELLNDSALKRSKKWGKNRKKSVQHKGKVPARRFHPANKESSSNDETQALEEKSSGFEKKRLRQRKQAYRFYSEDLDSSEDEIWGIKESNSGNAWNALSCPAKSIKSGHDMQETFTLGKNHCPSSSRRRKGAAGGGKLLNSLSLLHMATIANLTDVQIDSQDGSQSTSRDVASTPTEQYSDKAVGECYPEYTPSLETLSFISPKTPEEAGVSPPVAFSPTNSKVESQARSTGQSHSSRRLFHSAQHRASLKPGCNGSSNLGTRPVHFSHLADESASSSPVPSNFTANDSSVQLEGIPSVTAEQTENSTMTAGATATVHQLLETRKAQVNCASFSMKDILRLATPDDSMDSDSKDSAAVVKPPEVRRAQVRSTSLSMKDILQLTHSASPVEESNGLHHMLTKNMDADTQLHKYESEQISMVSLSHHNDAKSICAKSHHNIATGMKKYNPNSSNSVSGSASGKAHTEQPEDCIQKSGNITPQEEKINQGKKEKDTKLKSFCFADSVERAKNSESKEPVSHSISNERLISCASSSNSFTLDRKYSDIRQKQDETDGDGIRNDSSQSATESDVSHNTQNKMFASSSSCLTLSSVSNVAKLPEISVTCEDKEDMVKRQKTCHSLSNQALGLNPLHPLQIPTFPYLTWPPAHPYPSAPASDSPMYRHASYWQMLAQPGSSTSSPLNLCTTSHRSPNNYSPITPTSPVSPYYPNHSSMFPPIHASSVSPPTKKTKPLWYPWLNVESVKKNTSSQPLLSPSVYGSKKENLSQKKDNKLVTNEKDATKPPCLSHSIADLLANPTLKKSSRVNAEAMSSCETVSQFLGSVIDTAYNRHIKRKHVSLSRDTDKISGQQLSNNTRPSSVPDSSNFTGRNTQHRKGATGFHQCQEKHAISQRQCFNQISNEMTKEFSEPFSGVRKGEADRVRAMLENEVILRGHFGLPPLRPMASFSNVLRSDNQSLTERLVSQLIKGSDQDKINKEPVDGSRGRKRAAGPSRAPDTGSGSSHSNTYKRNAGSARDRRYQGRDDGEDEGRDAGKQKVNSSLDKGRNLTIRPAISPPRRKSVEETLQDYGLNSIQPPSAFCSNKQDLPDKPMEHGGRVLKVESNRFKDIATFPCSKQLVGLESWRGKSLGKPGPHSRVLREKVDLPDNSRQLHLLLEPERRIVAGPVLAPPARETVLAWLNSQTALINEMKQKEDSSNSLTETNLGDGHKYVKFSQHLVSAPEKNASSAELINLKKFEGGNQDLASPPSSGLSMRDNSTCMVDTDLDVTLTPNQTQTCPSSSTSGDTTYESQASIEDVKSDKFPQSSTGDKKQKKFPNFTQTADVHLRKSKRRIISTTSSGKAKEARLSVASSTVNVPLSPTDVINSSSKPEADSSRCSAACEQPESSEEDAAGQVTPLLRRLSTNTENLIRRNVLSTQTQRQYSELGFTAGEMSQIEGPTPKNTFGFKMTPNQKKGFQTRHKFQNITTLSLELHVETRGDLRPDPELDPVQAVFYSVLDDVPADRGKSSTTGIIYVDAQSWTKVMARKQNQDHLSSQKPKSGFCQGNLFPTSKSPTSSCSSTSKPNQVIQNTPPSSPKAVASQSLSPKPKRGGKGRGKGRANKASGQSPGRAYLSPDQALLEKSSVGRNLEITYVQDEMHLLGTTIDLVKRFDPDILVGYEIQTLSWGFLLQRAAHLGLDLCSKIARVQDSKENNQFSAAKDEWGADHMSEIHVSGRVVLNLWRVIRHEVALNVYSFENVAFHILHQRIPLYSFRSLTKWFSHRTHLLRWRVLEYYIVRVKGQLEVIDSLDLIGKTSEFARVFGIEFYDVLARGSQIRVESMMLRLAKPLNFVPVSPSVHQRARQRAPECIPLTLEPESQLYTSPVVVLDFQSLYPSIMIAYNYCFSTCLGRLSCLENAHEGPFEFGCTSMKVTPASLKKIKDSVTVSPNGVVFLKSNVRRGVLPRMVEEILNTRIMVKKSMKAVKDDKTMSRMLDARQLGLKLIANVTYGYTGASFSGRMPCVEVGDSIVRKARESLERSIELVRNTPRWGAQVVYGDTDSLFIHFPGKSKDEAFTLGHEIADAVTAIFPSPMKLKFEKVYLPCVLQTKKRYVGYMYETPDQKEPVFDAKGIETVRRDSCSAVSKILERSIKVMFSTHDLSRVRAYVTRQLHKLLEGKVSVLDLIFAKEFRGSFGYKPGACVPALEIARRRMRIDRRWEPRVGERVPYVVIHGPPGLPLIQLVREPHELTVDPSLRLNATYYITKQILPPLDRFFSLIGVNVYKWYQDMPKVVRLSPMIGIAPSVKQGTISQFFATTDCPVCEVQTKKPVCEKCTDNPQVVSWTILSRTRAWERTYSRLMEVCTTCQGTQDAGDQICISTDCPVMFRRIIARQDLTRADNLKDVLKKY</sequence>
<keyword evidence="10" id="KW-0239">DNA-directed DNA polymerase</keyword>
<feature type="compositionally biased region" description="Basic and acidic residues" evidence="15">
    <location>
        <begin position="1263"/>
        <end position="1274"/>
    </location>
</feature>
<dbReference type="Pfam" id="PF24055">
    <property type="entry name" value="POL3_N"/>
    <property type="match status" value="1"/>
</dbReference>
<evidence type="ECO:0000259" key="18">
    <source>
        <dbReference type="Pfam" id="PF14260"/>
    </source>
</evidence>
<dbReference type="CDD" id="cd05778">
    <property type="entry name" value="DNA_polB_zeta_exo"/>
    <property type="match status" value="1"/>
</dbReference>
<feature type="compositionally biased region" description="Low complexity" evidence="15">
    <location>
        <begin position="3017"/>
        <end position="3028"/>
    </location>
</feature>
<keyword evidence="5" id="KW-0808">Transferase</keyword>
<evidence type="ECO:0000256" key="1">
    <source>
        <dbReference type="ARBA" id="ARBA00001966"/>
    </source>
</evidence>
<dbReference type="InterPro" id="IPR056435">
    <property type="entry name" value="DPOD/Z_N"/>
</dbReference>
<dbReference type="Gene3D" id="3.30.342.10">
    <property type="entry name" value="DNA Polymerase, chain B, domain 1"/>
    <property type="match status" value="1"/>
</dbReference>
<feature type="compositionally biased region" description="Polar residues" evidence="15">
    <location>
        <begin position="934"/>
        <end position="947"/>
    </location>
</feature>
<dbReference type="SMART" id="SM00486">
    <property type="entry name" value="POLBc"/>
    <property type="match status" value="1"/>
</dbReference>
<dbReference type="Gene3D" id="1.10.132.60">
    <property type="entry name" value="DNA polymerase family B, C-terminal domain"/>
    <property type="match status" value="1"/>
</dbReference>
<feature type="compositionally biased region" description="Polar residues" evidence="15">
    <location>
        <begin position="1560"/>
        <end position="1576"/>
    </location>
</feature>
<dbReference type="OrthoDB" id="2414538at2759"/>
<feature type="region of interest" description="Disordered" evidence="15">
    <location>
        <begin position="2772"/>
        <end position="2808"/>
    </location>
</feature>
<feature type="compositionally biased region" description="Basic and acidic residues" evidence="15">
    <location>
        <begin position="3048"/>
        <end position="3058"/>
    </location>
</feature>
<dbReference type="FunFam" id="3.30.420.10:FF:000024">
    <property type="entry name" value="DNA polymerase zeta catalytic subunit"/>
    <property type="match status" value="1"/>
</dbReference>
<dbReference type="InterPro" id="IPR042087">
    <property type="entry name" value="DNA_pol_B_thumb"/>
</dbReference>
<feature type="compositionally biased region" description="Polar residues" evidence="15">
    <location>
        <begin position="1412"/>
        <end position="1427"/>
    </location>
</feature>
<keyword evidence="6" id="KW-0548">Nucleotidyltransferase</keyword>
<dbReference type="EMBL" id="RQTK01000025">
    <property type="protein sequence ID" value="RUS90759.1"/>
    <property type="molecule type" value="Genomic_DNA"/>
</dbReference>
<dbReference type="InterPro" id="IPR006172">
    <property type="entry name" value="DNA-dir_DNA_pol_B"/>
</dbReference>
<gene>
    <name evidence="21" type="ORF">EGW08_001470</name>
</gene>
<feature type="compositionally biased region" description="Polar residues" evidence="15">
    <location>
        <begin position="3914"/>
        <end position="3934"/>
    </location>
</feature>
<feature type="compositionally biased region" description="Polar residues" evidence="15">
    <location>
        <begin position="3126"/>
        <end position="3140"/>
    </location>
</feature>
<feature type="compositionally biased region" description="Polar residues" evidence="15">
    <location>
        <begin position="3563"/>
        <end position="3573"/>
    </location>
</feature>
<feature type="domain" description="DNA polymerase delta/zeta catalytic subunit N-terminal" evidence="19">
    <location>
        <begin position="56"/>
        <end position="132"/>
    </location>
</feature>
<dbReference type="Gene3D" id="1.10.287.690">
    <property type="entry name" value="Helix hairpin bin"/>
    <property type="match status" value="1"/>
</dbReference>
<dbReference type="GO" id="GO:0000166">
    <property type="term" value="F:nucleotide binding"/>
    <property type="evidence" value="ECO:0007669"/>
    <property type="project" value="InterPro"/>
</dbReference>
<feature type="compositionally biased region" description="Polar residues" evidence="15">
    <location>
        <begin position="889"/>
        <end position="906"/>
    </location>
</feature>
<dbReference type="SUPFAM" id="SSF53098">
    <property type="entry name" value="Ribonuclease H-like"/>
    <property type="match status" value="1"/>
</dbReference>
<feature type="region of interest" description="Disordered" evidence="15">
    <location>
        <begin position="1292"/>
        <end position="1427"/>
    </location>
</feature>
<dbReference type="SUPFAM" id="SSF56672">
    <property type="entry name" value="DNA/RNA polymerases"/>
    <property type="match status" value="1"/>
</dbReference>
<dbReference type="GO" id="GO:0042276">
    <property type="term" value="P:error-prone translesion synthesis"/>
    <property type="evidence" value="ECO:0007669"/>
    <property type="project" value="TreeGrafter"/>
</dbReference>
<dbReference type="GO" id="GO:0000724">
    <property type="term" value="P:double-strand break repair via homologous recombination"/>
    <property type="evidence" value="ECO:0007669"/>
    <property type="project" value="TreeGrafter"/>
</dbReference>
<feature type="compositionally biased region" description="Low complexity" evidence="15">
    <location>
        <begin position="1164"/>
        <end position="1187"/>
    </location>
</feature>
<feature type="region of interest" description="Disordered" evidence="15">
    <location>
        <begin position="4092"/>
        <end position="4182"/>
    </location>
</feature>
<dbReference type="Pfam" id="PF14260">
    <property type="entry name" value="zf-C4pol"/>
    <property type="match status" value="1"/>
</dbReference>
<feature type="compositionally biased region" description="Basic and acidic residues" evidence="15">
    <location>
        <begin position="3107"/>
        <end position="3125"/>
    </location>
</feature>
<evidence type="ECO:0000256" key="9">
    <source>
        <dbReference type="ARBA" id="ARBA00022833"/>
    </source>
</evidence>
<feature type="region of interest" description="Disordered" evidence="15">
    <location>
        <begin position="3311"/>
        <end position="3335"/>
    </location>
</feature>
<dbReference type="InterPro" id="IPR030559">
    <property type="entry name" value="PolZ_Rev3"/>
</dbReference>
<feature type="region of interest" description="Disordered" evidence="15">
    <location>
        <begin position="350"/>
        <end position="380"/>
    </location>
</feature>
<dbReference type="PANTHER" id="PTHR45812:SF1">
    <property type="entry name" value="DNA POLYMERASE ZETA CATALYTIC SUBUNIT"/>
    <property type="match status" value="1"/>
</dbReference>
<feature type="region of interest" description="Disordered" evidence="15">
    <location>
        <begin position="2582"/>
        <end position="2627"/>
    </location>
</feature>
<feature type="compositionally biased region" description="Low complexity" evidence="15">
    <location>
        <begin position="208"/>
        <end position="220"/>
    </location>
</feature>
<evidence type="ECO:0000313" key="21">
    <source>
        <dbReference type="EMBL" id="RUS90759.1"/>
    </source>
</evidence>
<feature type="compositionally biased region" description="Acidic residues" evidence="15">
    <location>
        <begin position="368"/>
        <end position="378"/>
    </location>
</feature>
<feature type="region of interest" description="Disordered" evidence="15">
    <location>
        <begin position="2371"/>
        <end position="2396"/>
    </location>
</feature>
<evidence type="ECO:0000259" key="20">
    <source>
        <dbReference type="Pfam" id="PF24065"/>
    </source>
</evidence>
<feature type="region of interest" description="Disordered" evidence="15">
    <location>
        <begin position="1234"/>
        <end position="1274"/>
    </location>
</feature>
<feature type="compositionally biased region" description="Polar residues" evidence="15">
    <location>
        <begin position="1309"/>
        <end position="1334"/>
    </location>
</feature>
<dbReference type="PANTHER" id="PTHR45812">
    <property type="entry name" value="DNA POLYMERASE ZETA CATALYTIC SUBUNIT"/>
    <property type="match status" value="1"/>
</dbReference>
<dbReference type="InterPro" id="IPR056447">
    <property type="entry name" value="REV3_N"/>
</dbReference>
<feature type="region of interest" description="Disordered" evidence="15">
    <location>
        <begin position="1056"/>
        <end position="1207"/>
    </location>
</feature>
<feature type="compositionally biased region" description="Basic residues" evidence="15">
    <location>
        <begin position="4153"/>
        <end position="4166"/>
    </location>
</feature>
<dbReference type="Gene3D" id="3.90.1600.10">
    <property type="entry name" value="Palm domain of DNA polymerase"/>
    <property type="match status" value="1"/>
</dbReference>
<dbReference type="GO" id="GO:0016035">
    <property type="term" value="C:zeta DNA polymerase complex"/>
    <property type="evidence" value="ECO:0007669"/>
    <property type="project" value="InterPro"/>
</dbReference>
<evidence type="ECO:0000313" key="22">
    <source>
        <dbReference type="Proteomes" id="UP000271974"/>
    </source>
</evidence>
<feature type="domain" description="DNA-directed DNA polymerase family B exonuclease" evidence="17">
    <location>
        <begin position="4191"/>
        <end position="4305"/>
    </location>
</feature>
<feature type="compositionally biased region" description="Polar residues" evidence="15">
    <location>
        <begin position="3835"/>
        <end position="3858"/>
    </location>
</feature>
<keyword evidence="8" id="KW-0227">DNA damage</keyword>
<feature type="compositionally biased region" description="Low complexity" evidence="15">
    <location>
        <begin position="711"/>
        <end position="737"/>
    </location>
</feature>
<dbReference type="Gene3D" id="3.30.420.10">
    <property type="entry name" value="Ribonuclease H-like superfamily/Ribonuclease H"/>
    <property type="match status" value="1"/>
</dbReference>
<feature type="compositionally biased region" description="Acidic residues" evidence="15">
    <location>
        <begin position="496"/>
        <end position="508"/>
    </location>
</feature>
<feature type="region of interest" description="Disordered" evidence="15">
    <location>
        <begin position="2728"/>
        <end position="2753"/>
    </location>
</feature>